<name>A0A8H8WT01_9HYPH</name>
<organism evidence="2 3">
    <name type="scientific">Methylobacterium indicum</name>
    <dbReference type="NCBI Taxonomy" id="1775910"/>
    <lineage>
        <taxon>Bacteria</taxon>
        <taxon>Pseudomonadati</taxon>
        <taxon>Pseudomonadota</taxon>
        <taxon>Alphaproteobacteria</taxon>
        <taxon>Hyphomicrobiales</taxon>
        <taxon>Methylobacteriaceae</taxon>
        <taxon>Methylobacterium</taxon>
    </lineage>
</organism>
<evidence type="ECO:0000256" key="1">
    <source>
        <dbReference type="SAM" id="MobiDB-lite"/>
    </source>
</evidence>
<sequence>MRESFASIDRNVYITPSPQAVATLMASHGSEACEKRWHWIDPRTLGGFARTGRALLGQSPGVKRPRSTSPLQEAVGIEAAYALRSRAAGERAAGMGKNLLMYIEQARGLTDLPRADYAERGRTVSLSRAAERGEPGAAEAREAARAFELAVGRVLELALALVPEQPATGRFRLPEPSPALATALAGCERAAVERVLPSLAGPPSVPVPIPSQEPTPMSETSTLPRGGAKRLIPASDAEILRAYAVTPRAPDLADLWGVREGTVYYHLCRLGLTKPYGKTKPSSTEAVPVPASPTQAPVAPHAPAPSQTNVVPFAAHPVVDANASTDSHAPAIVEEPVHSLPAPPRPGYPIHRGRLTVEDLALAVALARRAGLDAQDALEWVRADVAEATYANGRA</sequence>
<dbReference type="EMBL" id="AP024145">
    <property type="protein sequence ID" value="BCM83809.1"/>
    <property type="molecule type" value="Genomic_DNA"/>
</dbReference>
<feature type="compositionally biased region" description="Polar residues" evidence="1">
    <location>
        <begin position="214"/>
        <end position="223"/>
    </location>
</feature>
<accession>A0A8H8WT01</accession>
<dbReference type="KEGG" id="mind:mvi_22700"/>
<dbReference type="Proteomes" id="UP000663508">
    <property type="component" value="Chromosome"/>
</dbReference>
<proteinExistence type="predicted"/>
<reference evidence="2" key="1">
    <citation type="submission" date="2020-11" db="EMBL/GenBank/DDBJ databases">
        <title>Complete genome sequence of a novel pathogenic Methylobacterium strain isolated from rice in Vietnam.</title>
        <authorList>
            <person name="Lai K."/>
            <person name="Okazaki S."/>
            <person name="Higashi K."/>
            <person name="Mori H."/>
            <person name="Toyoda A."/>
            <person name="Kurokawa K."/>
        </authorList>
    </citation>
    <scope>NUCLEOTIDE SEQUENCE</scope>
    <source>
        <strain evidence="2">VL1</strain>
    </source>
</reference>
<dbReference type="RefSeq" id="WP_207182884.1">
    <property type="nucleotide sequence ID" value="NZ_AP024145.1"/>
</dbReference>
<feature type="region of interest" description="Disordered" evidence="1">
    <location>
        <begin position="203"/>
        <end position="227"/>
    </location>
</feature>
<feature type="region of interest" description="Disordered" evidence="1">
    <location>
        <begin position="277"/>
        <end position="304"/>
    </location>
</feature>
<protein>
    <submittedName>
        <fullName evidence="2">Uncharacterized protein</fullName>
    </submittedName>
</protein>
<feature type="compositionally biased region" description="Pro residues" evidence="1">
    <location>
        <begin position="203"/>
        <end position="213"/>
    </location>
</feature>
<evidence type="ECO:0000313" key="2">
    <source>
        <dbReference type="EMBL" id="BCM83809.1"/>
    </source>
</evidence>
<evidence type="ECO:0000313" key="3">
    <source>
        <dbReference type="Proteomes" id="UP000663508"/>
    </source>
</evidence>
<dbReference type="AlphaFoldDB" id="A0A8H8WT01"/>
<gene>
    <name evidence="2" type="ORF">mvi_22700</name>
</gene>